<sequence>MYFYTISNGEYSDYSYTTIYHETKFTNKQFVEMYNKALESMNGEYEYHDGVAEKMAEMFGFKIAEDEYEIGVGYGSHKPINLNEVSEDYNSYYRDGI</sequence>
<reference evidence="1 2" key="1">
    <citation type="submission" date="2018-01" db="EMBL/GenBank/DDBJ databases">
        <title>Bacillus asahii Genome sequencing and assembly.</title>
        <authorList>
            <person name="Jiang H."/>
            <person name="Feng Y."/>
            <person name="Zhao F."/>
            <person name="Lin X."/>
        </authorList>
    </citation>
    <scope>NUCLEOTIDE SEQUENCE [LARGE SCALE GENOMIC DNA]</scope>
    <source>
        <strain evidence="1 2">OM18</strain>
    </source>
</reference>
<dbReference type="KEGG" id="pasa:BAOM_3006"/>
<evidence type="ECO:0000313" key="2">
    <source>
        <dbReference type="Proteomes" id="UP000283095"/>
    </source>
</evidence>
<organism evidence="1 2">
    <name type="scientific">Peribacillus asahii</name>
    <dbReference type="NCBI Taxonomy" id="228899"/>
    <lineage>
        <taxon>Bacteria</taxon>
        <taxon>Bacillati</taxon>
        <taxon>Bacillota</taxon>
        <taxon>Bacilli</taxon>
        <taxon>Bacillales</taxon>
        <taxon>Bacillaceae</taxon>
        <taxon>Peribacillus</taxon>
    </lineage>
</organism>
<gene>
    <name evidence="1" type="ORF">BAOM_3006</name>
</gene>
<dbReference type="Proteomes" id="UP000283095">
    <property type="component" value="Chromosome"/>
</dbReference>
<dbReference type="RefSeq" id="WP_127760757.1">
    <property type="nucleotide sequence ID" value="NZ_CP026095.1"/>
</dbReference>
<dbReference type="AlphaFoldDB" id="A0A3Q9RP97"/>
<accession>A0A3Q9RP97</accession>
<proteinExistence type="predicted"/>
<dbReference type="EMBL" id="CP026095">
    <property type="protein sequence ID" value="AZV43615.1"/>
    <property type="molecule type" value="Genomic_DNA"/>
</dbReference>
<name>A0A3Q9RP97_9BACI</name>
<evidence type="ECO:0000313" key="1">
    <source>
        <dbReference type="EMBL" id="AZV43615.1"/>
    </source>
</evidence>
<protein>
    <submittedName>
        <fullName evidence="1">Uncharacterized protein</fullName>
    </submittedName>
</protein>